<proteinExistence type="predicted"/>
<evidence type="ECO:0000313" key="2">
    <source>
        <dbReference type="Proteomes" id="UP001199106"/>
    </source>
</evidence>
<protein>
    <submittedName>
        <fullName evidence="1">Uncharacterized protein</fullName>
    </submittedName>
</protein>
<gene>
    <name evidence="1" type="ORF">G6011_00489</name>
</gene>
<name>A0AAD4NV17_9PLEO</name>
<organism evidence="1 2">
    <name type="scientific">Alternaria panax</name>
    <dbReference type="NCBI Taxonomy" id="48097"/>
    <lineage>
        <taxon>Eukaryota</taxon>
        <taxon>Fungi</taxon>
        <taxon>Dikarya</taxon>
        <taxon>Ascomycota</taxon>
        <taxon>Pezizomycotina</taxon>
        <taxon>Dothideomycetes</taxon>
        <taxon>Pleosporomycetidae</taxon>
        <taxon>Pleosporales</taxon>
        <taxon>Pleosporineae</taxon>
        <taxon>Pleosporaceae</taxon>
        <taxon>Alternaria</taxon>
        <taxon>Alternaria sect. Panax</taxon>
    </lineage>
</organism>
<sequence length="247" mass="27446">MPSLQHLHLVALAAGGHRFALKMLPSSKLKYVYIFGCGIRFRLLRKIVVGQSLLGVAFRPDPAQIEEITGSDISVPDLLASLTDSKLSLKKLTLFPMGIRLEYSSLLMFKNLEALEVPYAGVLDIPRDETDPKAIYALLADQLPANLTHISLRYLAYDIQTKVIIGQLALLKTRKMFSRLDMARFIFYNAVAFPSIAQVLSIGGPTGALDAGTIWDPLPNFVPKVQEEFGKLYKEAGIYMLVKQSDY</sequence>
<dbReference type="Proteomes" id="UP001199106">
    <property type="component" value="Unassembled WGS sequence"/>
</dbReference>
<evidence type="ECO:0000313" key="1">
    <source>
        <dbReference type="EMBL" id="KAG9195368.1"/>
    </source>
</evidence>
<reference evidence="1" key="1">
    <citation type="submission" date="2021-07" db="EMBL/GenBank/DDBJ databases">
        <title>Genome Resource of American Ginseng Black Spot Pathogen Alternaria panax.</title>
        <authorList>
            <person name="Qiu C."/>
            <person name="Wang W."/>
            <person name="Liu Z."/>
        </authorList>
    </citation>
    <scope>NUCLEOTIDE SEQUENCE</scope>
    <source>
        <strain evidence="1">BNCC115425</strain>
    </source>
</reference>
<dbReference type="AlphaFoldDB" id="A0AAD4NV17"/>
<accession>A0AAD4NV17</accession>
<dbReference type="EMBL" id="JAANER010000001">
    <property type="protein sequence ID" value="KAG9195368.1"/>
    <property type="molecule type" value="Genomic_DNA"/>
</dbReference>
<keyword evidence="2" id="KW-1185">Reference proteome</keyword>
<comment type="caution">
    <text evidence="1">The sequence shown here is derived from an EMBL/GenBank/DDBJ whole genome shotgun (WGS) entry which is preliminary data.</text>
</comment>